<evidence type="ECO:0000256" key="1">
    <source>
        <dbReference type="ARBA" id="ARBA00008876"/>
    </source>
</evidence>
<dbReference type="SUPFAM" id="SSF117457">
    <property type="entry name" value="FumA C-terminal domain-like"/>
    <property type="match status" value="1"/>
</dbReference>
<name>A0A9D6ULI6_UNCSA</name>
<gene>
    <name evidence="4" type="ORF">HZB08_00335</name>
</gene>
<dbReference type="GO" id="GO:0016836">
    <property type="term" value="F:hydro-lyase activity"/>
    <property type="evidence" value="ECO:0007669"/>
    <property type="project" value="InterPro"/>
</dbReference>
<dbReference type="AlphaFoldDB" id="A0A9D6ULI6"/>
<dbReference type="NCBIfam" id="TIGR00723">
    <property type="entry name" value="ttdB_fumA_fumB"/>
    <property type="match status" value="1"/>
</dbReference>
<keyword evidence="2" id="KW-0456">Lyase</keyword>
<dbReference type="Proteomes" id="UP000808761">
    <property type="component" value="Unassembled WGS sequence"/>
</dbReference>
<dbReference type="EMBL" id="JACRKR010000016">
    <property type="protein sequence ID" value="MBI5078456.1"/>
    <property type="molecule type" value="Genomic_DNA"/>
</dbReference>
<protein>
    <submittedName>
        <fullName evidence="4">Fumarate hydratase C-terminal domain-containing protein</fullName>
    </submittedName>
</protein>
<sequence length="174" mass="18520">MVEEVNPHNLYIGVGVKKIKAPLSDKEIESLRAGDSVLISGKIYTARDAAHRRFGENPPFDLSGQILYYASPTPAKPGSIIGSIGPTTSSRMDAFAPSLLEKGLKATIGKGRRSQEVIDAIIKNKAVYLVVPGGAAALLSKHIKKSKIVAYPELGPEPVLELEVADIPTIAALH</sequence>
<proteinExistence type="inferred from homology"/>
<comment type="caution">
    <text evidence="4">The sequence shown here is derived from an EMBL/GenBank/DDBJ whole genome shotgun (WGS) entry which is preliminary data.</text>
</comment>
<dbReference type="InterPro" id="IPR036660">
    <property type="entry name" value="Fe-S_hydroAse_TtdB_cat_sf"/>
</dbReference>
<evidence type="ECO:0000259" key="3">
    <source>
        <dbReference type="Pfam" id="PF05683"/>
    </source>
</evidence>
<evidence type="ECO:0000313" key="5">
    <source>
        <dbReference type="Proteomes" id="UP000808761"/>
    </source>
</evidence>
<reference evidence="4" key="1">
    <citation type="submission" date="2020-07" db="EMBL/GenBank/DDBJ databases">
        <title>Huge and variable diversity of episymbiotic CPR bacteria and DPANN archaea in groundwater ecosystems.</title>
        <authorList>
            <person name="He C.Y."/>
            <person name="Keren R."/>
            <person name="Whittaker M."/>
            <person name="Farag I.F."/>
            <person name="Doudna J."/>
            <person name="Cate J.H.D."/>
            <person name="Banfield J.F."/>
        </authorList>
    </citation>
    <scope>NUCLEOTIDE SEQUENCE</scope>
    <source>
        <strain evidence="4">NC_groundwater_1860_Pr3_B-0.1um_51_7</strain>
    </source>
</reference>
<organism evidence="4 5">
    <name type="scientific">Candidatus Saganbacteria bacterium</name>
    <dbReference type="NCBI Taxonomy" id="2575572"/>
    <lineage>
        <taxon>Bacteria</taxon>
        <taxon>Bacillati</taxon>
        <taxon>Saganbacteria</taxon>
    </lineage>
</organism>
<accession>A0A9D6ULI6</accession>
<evidence type="ECO:0000313" key="4">
    <source>
        <dbReference type="EMBL" id="MBI5078456.1"/>
    </source>
</evidence>
<dbReference type="Pfam" id="PF05683">
    <property type="entry name" value="Fumerase_C"/>
    <property type="match status" value="1"/>
</dbReference>
<comment type="similarity">
    <text evidence="1">Belongs to the class-I fumarase family.</text>
</comment>
<dbReference type="InterPro" id="IPR004647">
    <property type="entry name" value="Fe-S_hydro-lyase_TtdB-typ_cat"/>
</dbReference>
<feature type="non-terminal residue" evidence="4">
    <location>
        <position position="174"/>
    </location>
</feature>
<feature type="domain" description="Fe-S hydro-lyase tartrate dehydratase beta-type catalytic" evidence="3">
    <location>
        <begin position="20"/>
        <end position="171"/>
    </location>
</feature>
<evidence type="ECO:0000256" key="2">
    <source>
        <dbReference type="ARBA" id="ARBA00023239"/>
    </source>
</evidence>
<dbReference type="Gene3D" id="3.20.130.10">
    <property type="entry name" value="Fe-S hydro-lyase, tartrate dehydratase beta-type, catalytic domain"/>
    <property type="match status" value="1"/>
</dbReference>
<dbReference type="PANTHER" id="PTHR43351">
    <property type="entry name" value="L(+)-TARTRATE DEHYDRATASE SUBUNIT BETA"/>
    <property type="match status" value="1"/>
</dbReference>
<dbReference type="PANTHER" id="PTHR43351:SF2">
    <property type="entry name" value="L(+)-TARTRATE DEHYDRATASE SUBUNIT BETA-RELATED"/>
    <property type="match status" value="1"/>
</dbReference>